<dbReference type="Gene3D" id="2.60.40.10">
    <property type="entry name" value="Immunoglobulins"/>
    <property type="match status" value="2"/>
</dbReference>
<dbReference type="SUPFAM" id="SSF117074">
    <property type="entry name" value="Hypothetical protein PA1324"/>
    <property type="match status" value="2"/>
</dbReference>
<protein>
    <recommendedName>
        <fullName evidence="4">SD-repeat containing protein B domain-containing protein</fullName>
    </recommendedName>
</protein>
<dbReference type="RefSeq" id="WP_189563036.1">
    <property type="nucleotide sequence ID" value="NZ_BMXF01000001.1"/>
</dbReference>
<feature type="domain" description="SD-repeat containing protein B" evidence="4">
    <location>
        <begin position="627"/>
        <end position="691"/>
    </location>
</feature>
<evidence type="ECO:0000256" key="1">
    <source>
        <dbReference type="ARBA" id="ARBA00004613"/>
    </source>
</evidence>
<dbReference type="AlphaFoldDB" id="A0A8J3G8P9"/>
<gene>
    <name evidence="5" type="ORF">GCM10007390_07830</name>
</gene>
<dbReference type="Proteomes" id="UP000598271">
    <property type="component" value="Unassembled WGS sequence"/>
</dbReference>
<keyword evidence="6" id="KW-1185">Reference proteome</keyword>
<proteinExistence type="predicted"/>
<evidence type="ECO:0000256" key="2">
    <source>
        <dbReference type="ARBA" id="ARBA00022525"/>
    </source>
</evidence>
<dbReference type="SUPFAM" id="SSF63825">
    <property type="entry name" value="YWTD domain"/>
    <property type="match status" value="1"/>
</dbReference>
<organism evidence="5 6">
    <name type="scientific">Persicitalea jodogahamensis</name>
    <dbReference type="NCBI Taxonomy" id="402147"/>
    <lineage>
        <taxon>Bacteria</taxon>
        <taxon>Pseudomonadati</taxon>
        <taxon>Bacteroidota</taxon>
        <taxon>Cytophagia</taxon>
        <taxon>Cytophagales</taxon>
        <taxon>Spirosomataceae</taxon>
        <taxon>Persicitalea</taxon>
    </lineage>
</organism>
<evidence type="ECO:0000313" key="6">
    <source>
        <dbReference type="Proteomes" id="UP000598271"/>
    </source>
</evidence>
<dbReference type="InterPro" id="IPR013783">
    <property type="entry name" value="Ig-like_fold"/>
</dbReference>
<dbReference type="EMBL" id="BMXF01000001">
    <property type="protein sequence ID" value="GHB56864.1"/>
    <property type="molecule type" value="Genomic_DNA"/>
</dbReference>
<evidence type="ECO:0000313" key="5">
    <source>
        <dbReference type="EMBL" id="GHB56864.1"/>
    </source>
</evidence>
<evidence type="ECO:0000259" key="4">
    <source>
        <dbReference type="Pfam" id="PF17210"/>
    </source>
</evidence>
<dbReference type="Pfam" id="PF17210">
    <property type="entry name" value="SdrD_B"/>
    <property type="match status" value="1"/>
</dbReference>
<sequence>MKIVYKGSRASKLCRGFDAQTTLIWLFLLAFTPAAMAQLSGHVYRDFNGDGTRQTSFPTEVGIGGVQVKAYLVDDTTPLTTTTDSLGHFSFAIAGGKKVRVEFSNLPHESYESMPGPENGSAVQFVTTPVSTVNLGLIDPLSYCRDIMPNLVASCFVVGDPLAAGSNSGPLASIVHFPYSASGQGAEPDLLASNAMTGTVWGGAYRRQDKALFFSAFLKRHSGLGPLGLGGIYRADLSGVSPSTAPYLDLARLVRLSSPADSILLTNRVLPADFQIASLDSAAFGMIGKVGLGGMALTPDENFLWVINLFQKTLVRIPLTKPAGQLTASDIKSYVLPNPGCVNGQARPWALEYHEGSLYVGMTCDAGDPGATRDNLRAYVYRYDLKTGQFISTPVISESLNYRKGWVHSGVPQSEYWEPWADDFADLTTSLLTMEGVTPIYRVSRPQPILSDIEFDTDGSLILGLMDRTGHQTSRNQMSIPSSPARFSGYIGGDILRAQAYADGTYKLEQNGKSGLRVGKGAGNNEGPGGGEFYGDDFYKDVFSGEIIQQETFMGSMLVVPGNDEVVASVIEPFTAWTGGVSWFSNLSGNRMKAFEIYNGDANQQYVGKANGLGSIRALCEAAPILIGNRIWVDANRNGLQDPGEAPLAGVSVGLYDENGGLVSVTTSKGDGTYLFGGTSVQPNSSYYIVLGANGSLPQFDKNQAVLLVNNNAYRLIASAQPNTQKIEENQIANRARIADANVPVNLQGFPYMAVKTGAPGQNQMQFDAAFEDCWVDAGRDTSVCAGIDSLRLAVATTGQTWTAAAGNPSPATIDQSGLVKGLAGAGTYAFVMSQNQTCSDTVLVTVKPAPDVQAIIESVTCNSQQANSDGQILLTGYKAQEKFNVSVGASASNFVFDTPQPIPASGAILSDLSNPMAASQAYLVRVYNDSGCTQDIKLTLMQRDCQCGDTKTLCIPMTAKRIKIQ</sequence>
<comment type="subcellular location">
    <subcellularLocation>
        <location evidence="1">Secreted</location>
    </subcellularLocation>
</comment>
<keyword evidence="2" id="KW-0964">Secreted</keyword>
<dbReference type="InterPro" id="IPR033764">
    <property type="entry name" value="Sdr_B"/>
</dbReference>
<accession>A0A8J3G8P9</accession>
<dbReference type="GO" id="GO:0005576">
    <property type="term" value="C:extracellular region"/>
    <property type="evidence" value="ECO:0007669"/>
    <property type="project" value="UniProtKB-SubCell"/>
</dbReference>
<keyword evidence="3" id="KW-0732">Signal</keyword>
<evidence type="ECO:0000256" key="3">
    <source>
        <dbReference type="ARBA" id="ARBA00022729"/>
    </source>
</evidence>
<reference evidence="5 6" key="1">
    <citation type="journal article" date="2014" name="Int. J. Syst. Evol. Microbiol.">
        <title>Complete genome sequence of Corynebacterium casei LMG S-19264T (=DSM 44701T), isolated from a smear-ripened cheese.</title>
        <authorList>
            <consortium name="US DOE Joint Genome Institute (JGI-PGF)"/>
            <person name="Walter F."/>
            <person name="Albersmeier A."/>
            <person name="Kalinowski J."/>
            <person name="Ruckert C."/>
        </authorList>
    </citation>
    <scope>NUCLEOTIDE SEQUENCE [LARGE SCALE GENOMIC DNA]</scope>
    <source>
        <strain evidence="5 6">KCTC 12866</strain>
    </source>
</reference>
<comment type="caution">
    <text evidence="5">The sequence shown here is derived from an EMBL/GenBank/DDBJ whole genome shotgun (WGS) entry which is preliminary data.</text>
</comment>
<name>A0A8J3G8P9_9BACT</name>